<dbReference type="AlphaFoldDB" id="A0A8J6TXL5"/>
<evidence type="ECO:0000256" key="1">
    <source>
        <dbReference type="SAM" id="Phobius"/>
    </source>
</evidence>
<organism evidence="2 3">
    <name type="scientific">Candidatus Thiopontia autotrophica</name>
    <dbReference type="NCBI Taxonomy" id="2841688"/>
    <lineage>
        <taxon>Bacteria</taxon>
        <taxon>Pseudomonadati</taxon>
        <taxon>Pseudomonadota</taxon>
        <taxon>Gammaproteobacteria</taxon>
        <taxon>Candidatus Thiopontia</taxon>
    </lineage>
</organism>
<comment type="caution">
    <text evidence="2">The sequence shown here is derived from an EMBL/GenBank/DDBJ whole genome shotgun (WGS) entry which is preliminary data.</text>
</comment>
<dbReference type="InterPro" id="IPR019201">
    <property type="entry name" value="DUF2065"/>
</dbReference>
<dbReference type="PANTHER" id="PTHR38602">
    <property type="entry name" value="INNER MEMBRANE PROTEIN-RELATED"/>
    <property type="match status" value="1"/>
</dbReference>
<dbReference type="PANTHER" id="PTHR38602:SF1">
    <property type="entry name" value="INNER MEMBRANE PROTEIN"/>
    <property type="match status" value="1"/>
</dbReference>
<reference evidence="2 3" key="1">
    <citation type="submission" date="2020-08" db="EMBL/GenBank/DDBJ databases">
        <title>Bridging the membrane lipid divide: bacteria of the FCB group superphylum have the potential to synthesize archaeal ether lipids.</title>
        <authorList>
            <person name="Villanueva L."/>
            <person name="Von Meijenfeldt F.A.B."/>
            <person name="Westbye A.B."/>
            <person name="Yadav S."/>
            <person name="Hopmans E.C."/>
            <person name="Dutilh B.E."/>
            <person name="Sinninghe Damste J.S."/>
        </authorList>
    </citation>
    <scope>NUCLEOTIDE SEQUENCE [LARGE SCALE GENOMIC DNA]</scope>
    <source>
        <strain evidence="2">NIOZ-UU100</strain>
    </source>
</reference>
<dbReference type="EMBL" id="JACNFK010000028">
    <property type="protein sequence ID" value="MBC8519857.1"/>
    <property type="molecule type" value="Genomic_DNA"/>
</dbReference>
<gene>
    <name evidence="2" type="ORF">H8D24_05575</name>
</gene>
<keyword evidence="1" id="KW-0472">Membrane</keyword>
<evidence type="ECO:0000313" key="2">
    <source>
        <dbReference type="EMBL" id="MBC8519857.1"/>
    </source>
</evidence>
<proteinExistence type="predicted"/>
<sequence length="64" mass="6823">MVWSDLLAALALVLVIEGLLPALNPDGWRDTMGRLAGMESGQLRKMGLISMVAGAGLLYLVRVV</sequence>
<protein>
    <submittedName>
        <fullName evidence="2">DUF2065 domain-containing protein</fullName>
    </submittedName>
</protein>
<keyword evidence="1" id="KW-1133">Transmembrane helix</keyword>
<dbReference type="Proteomes" id="UP000654401">
    <property type="component" value="Unassembled WGS sequence"/>
</dbReference>
<evidence type="ECO:0000313" key="3">
    <source>
        <dbReference type="Proteomes" id="UP000654401"/>
    </source>
</evidence>
<keyword evidence="1" id="KW-0812">Transmembrane</keyword>
<accession>A0A8J6TXL5</accession>
<name>A0A8J6TXL5_9GAMM</name>
<feature type="transmembrane region" description="Helical" evidence="1">
    <location>
        <begin position="45"/>
        <end position="61"/>
    </location>
</feature>
<dbReference type="Pfam" id="PF09838">
    <property type="entry name" value="DUF2065"/>
    <property type="match status" value="1"/>
</dbReference>